<dbReference type="InParanoid" id="A0A2P6MQN0"/>
<comment type="caution">
    <text evidence="1">The sequence shown here is derived from an EMBL/GenBank/DDBJ whole genome shotgun (WGS) entry which is preliminary data.</text>
</comment>
<dbReference type="EMBL" id="MDYQ01000512">
    <property type="protein sequence ID" value="PRP74002.1"/>
    <property type="molecule type" value="Genomic_DNA"/>
</dbReference>
<accession>A0A2P6MQN0</accession>
<proteinExistence type="predicted"/>
<reference evidence="1 2" key="1">
    <citation type="journal article" date="2018" name="Genome Biol. Evol.">
        <title>Multiple Roots of Fruiting Body Formation in Amoebozoa.</title>
        <authorList>
            <person name="Hillmann F."/>
            <person name="Forbes G."/>
            <person name="Novohradska S."/>
            <person name="Ferling I."/>
            <person name="Riege K."/>
            <person name="Groth M."/>
            <person name="Westermann M."/>
            <person name="Marz M."/>
            <person name="Spaller T."/>
            <person name="Winckler T."/>
            <person name="Schaap P."/>
            <person name="Glockner G."/>
        </authorList>
    </citation>
    <scope>NUCLEOTIDE SEQUENCE [LARGE SCALE GENOMIC DNA]</scope>
    <source>
        <strain evidence="1 2">Jena</strain>
    </source>
</reference>
<evidence type="ECO:0000313" key="1">
    <source>
        <dbReference type="EMBL" id="PRP74002.1"/>
    </source>
</evidence>
<dbReference type="AlphaFoldDB" id="A0A2P6MQN0"/>
<organism evidence="1 2">
    <name type="scientific">Planoprotostelium fungivorum</name>
    <dbReference type="NCBI Taxonomy" id="1890364"/>
    <lineage>
        <taxon>Eukaryota</taxon>
        <taxon>Amoebozoa</taxon>
        <taxon>Evosea</taxon>
        <taxon>Variosea</taxon>
        <taxon>Cavosteliida</taxon>
        <taxon>Cavosteliaceae</taxon>
        <taxon>Planoprotostelium</taxon>
    </lineage>
</organism>
<name>A0A2P6MQN0_9EUKA</name>
<keyword evidence="2" id="KW-1185">Reference proteome</keyword>
<protein>
    <submittedName>
        <fullName evidence="1">Uncharacterized protein</fullName>
    </submittedName>
</protein>
<evidence type="ECO:0000313" key="2">
    <source>
        <dbReference type="Proteomes" id="UP000241769"/>
    </source>
</evidence>
<dbReference type="Proteomes" id="UP000241769">
    <property type="component" value="Unassembled WGS sequence"/>
</dbReference>
<sequence length="75" mass="8026">MLQWHRGGLDSSEILVVGKSRQLGCTCAQGGMLSSQLIHVGNDDEYGLEWLYGLIALDIQFGQGEDGLSVSMGLA</sequence>
<gene>
    <name evidence="1" type="ORF">PROFUN_16299</name>
</gene>